<name>A0ABR7Q0P2_9BURK</name>
<sequence length="70" mass="7711">MLSHHELATLILVRSAPDQVELNQPDLSALLERGLVRLERLPSGTQLPRVTTHGSFVLRLLSPASFLAVE</sequence>
<evidence type="ECO:0000313" key="1">
    <source>
        <dbReference type="EMBL" id="MBC8752114.1"/>
    </source>
</evidence>
<proteinExistence type="predicted"/>
<gene>
    <name evidence="1" type="ORF">F6X42_38425</name>
</gene>
<protein>
    <submittedName>
        <fullName evidence="1">Uncharacterized protein</fullName>
    </submittedName>
</protein>
<keyword evidence="2" id="KW-1185">Reference proteome</keyword>
<comment type="caution">
    <text evidence="1">The sequence shown here is derived from an EMBL/GenBank/DDBJ whole genome shotgun (WGS) entry which is preliminary data.</text>
</comment>
<organism evidence="1 2">
    <name type="scientific">Paraburkholderia podalyriae</name>
    <dbReference type="NCBI Taxonomy" id="1938811"/>
    <lineage>
        <taxon>Bacteria</taxon>
        <taxon>Pseudomonadati</taxon>
        <taxon>Pseudomonadota</taxon>
        <taxon>Betaproteobacteria</taxon>
        <taxon>Burkholderiales</taxon>
        <taxon>Burkholderiaceae</taxon>
        <taxon>Paraburkholderia</taxon>
    </lineage>
</organism>
<evidence type="ECO:0000313" key="2">
    <source>
        <dbReference type="Proteomes" id="UP000736373"/>
    </source>
</evidence>
<dbReference type="Proteomes" id="UP000736373">
    <property type="component" value="Unassembled WGS sequence"/>
</dbReference>
<accession>A0ABR7Q0P2</accession>
<dbReference type="EMBL" id="VZQQ01000081">
    <property type="protein sequence ID" value="MBC8752114.1"/>
    <property type="molecule type" value="Genomic_DNA"/>
</dbReference>
<reference evidence="1 2" key="1">
    <citation type="submission" date="2019-09" db="EMBL/GenBank/DDBJ databases">
        <title>Paraburkholderia podalyriae sp. nov., A South African Podalyria-associated rhizobium.</title>
        <authorList>
            <person name="Mavima L."/>
            <person name="Beukes C.W."/>
            <person name="Palmer M."/>
            <person name="De Meyer S.E."/>
            <person name="James E.K."/>
            <person name="Maluk M."/>
            <person name="Avontuur J.R."/>
            <person name="Chan W.Y."/>
            <person name="Venter S.N."/>
            <person name="Steenkamp E.T."/>
        </authorList>
    </citation>
    <scope>NUCLEOTIDE SEQUENCE [LARGE SCALE GENOMIC DNA]</scope>
    <source>
        <strain evidence="1 2">WC7.3b</strain>
    </source>
</reference>